<accession>A0A7G5VV69</accession>
<keyword evidence="1" id="KW-0934">Plastid</keyword>
<keyword evidence="1" id="KW-0689">Ribosomal protein</keyword>
<dbReference type="AlphaFoldDB" id="A0A7G5VV69"/>
<keyword evidence="1" id="KW-0150">Chloroplast</keyword>
<evidence type="ECO:0000313" key="1">
    <source>
        <dbReference type="EMBL" id="QMX77674.1"/>
    </source>
</evidence>
<dbReference type="GO" id="GO:0005840">
    <property type="term" value="C:ribosome"/>
    <property type="evidence" value="ECO:0007669"/>
    <property type="project" value="UniProtKB-KW"/>
</dbReference>
<dbReference type="EMBL" id="MT506239">
    <property type="protein sequence ID" value="QMX77674.1"/>
    <property type="molecule type" value="Genomic_DNA"/>
</dbReference>
<sequence length="29" mass="3263">MSLNNTGAQPTGSIQDISKKTIKIYFYRS</sequence>
<keyword evidence="1" id="KW-0687">Ribonucleoprotein</keyword>
<dbReference type="RefSeq" id="YP_009968470.1">
    <property type="nucleotide sequence ID" value="NC_051885.1"/>
</dbReference>
<organism evidence="1">
    <name type="scientific">Galega officinalis</name>
    <name type="common">Goat's rue</name>
    <name type="synonym">Galega bicolor</name>
    <dbReference type="NCBI Taxonomy" id="47101"/>
    <lineage>
        <taxon>Eukaryota</taxon>
        <taxon>Viridiplantae</taxon>
        <taxon>Streptophyta</taxon>
        <taxon>Embryophyta</taxon>
        <taxon>Tracheophyta</taxon>
        <taxon>Spermatophyta</taxon>
        <taxon>Magnoliopsida</taxon>
        <taxon>eudicotyledons</taxon>
        <taxon>Gunneridae</taxon>
        <taxon>Pentapetalae</taxon>
        <taxon>rosids</taxon>
        <taxon>fabids</taxon>
        <taxon>Fabales</taxon>
        <taxon>Fabaceae</taxon>
        <taxon>Papilionoideae</taxon>
        <taxon>50 kb inversion clade</taxon>
        <taxon>NPAAA clade</taxon>
        <taxon>Hologalegina</taxon>
        <taxon>IRL clade</taxon>
        <taxon>Galegeae</taxon>
        <taxon>Galega</taxon>
    </lineage>
</organism>
<protein>
    <submittedName>
        <fullName evidence="1">Ribosomal protein S16</fullName>
    </submittedName>
</protein>
<dbReference type="GeneID" id="60450542"/>
<name>A0A7G5VV69_GALOF</name>
<gene>
    <name evidence="1" type="primary">rps16</name>
</gene>
<reference evidence="1" key="1">
    <citation type="submission" date="2020-05" db="EMBL/GenBank/DDBJ databases">
        <authorList>
            <person name="Pang Y."/>
        </authorList>
    </citation>
    <scope>NUCLEOTIDE SEQUENCE</scope>
</reference>
<geneLocation type="chloroplast" evidence="1"/>
<proteinExistence type="predicted"/>